<proteinExistence type="predicted"/>
<reference evidence="1" key="1">
    <citation type="journal article" date="2014" name="Front. Microbiol.">
        <title>High frequency of phylogenetically diverse reductive dehalogenase-homologous genes in deep subseafloor sedimentary metagenomes.</title>
        <authorList>
            <person name="Kawai M."/>
            <person name="Futagami T."/>
            <person name="Toyoda A."/>
            <person name="Takaki Y."/>
            <person name="Nishi S."/>
            <person name="Hori S."/>
            <person name="Arai W."/>
            <person name="Tsubouchi T."/>
            <person name="Morono Y."/>
            <person name="Uchiyama I."/>
            <person name="Ito T."/>
            <person name="Fujiyama A."/>
            <person name="Inagaki F."/>
            <person name="Takami H."/>
        </authorList>
    </citation>
    <scope>NUCLEOTIDE SEQUENCE</scope>
    <source>
        <strain evidence="1">Expedition CK06-06</strain>
    </source>
</reference>
<sequence length="48" mass="5461">MDKEDHTEFEKAGAHVDKCPSVVSNAAKWAAEILINDDDILNKHRRNK</sequence>
<dbReference type="EMBL" id="BART01013972">
    <property type="protein sequence ID" value="GAG83363.1"/>
    <property type="molecule type" value="Genomic_DNA"/>
</dbReference>
<evidence type="ECO:0000313" key="1">
    <source>
        <dbReference type="EMBL" id="GAG83363.1"/>
    </source>
</evidence>
<gene>
    <name evidence="1" type="ORF">S01H4_28223</name>
</gene>
<name>X1BGW7_9ZZZZ</name>
<organism evidence="1">
    <name type="scientific">marine sediment metagenome</name>
    <dbReference type="NCBI Taxonomy" id="412755"/>
    <lineage>
        <taxon>unclassified sequences</taxon>
        <taxon>metagenomes</taxon>
        <taxon>ecological metagenomes</taxon>
    </lineage>
</organism>
<accession>X1BGW7</accession>
<protein>
    <recommendedName>
        <fullName evidence="2">NIF system FeS cluster assembly NifU N-terminal domain-containing protein</fullName>
    </recommendedName>
</protein>
<comment type="caution">
    <text evidence="1">The sequence shown here is derived from an EMBL/GenBank/DDBJ whole genome shotgun (WGS) entry which is preliminary data.</text>
</comment>
<dbReference type="AlphaFoldDB" id="X1BGW7"/>
<evidence type="ECO:0008006" key="2">
    <source>
        <dbReference type="Google" id="ProtNLM"/>
    </source>
</evidence>